<accession>A0A3D2SIW7</accession>
<dbReference type="AlphaFoldDB" id="A0A3D2SIW7"/>
<comment type="caution">
    <text evidence="1">The sequence shown here is derived from an EMBL/GenBank/DDBJ whole genome shotgun (WGS) entry which is preliminary data.</text>
</comment>
<evidence type="ECO:0000313" key="2">
    <source>
        <dbReference type="Proteomes" id="UP000263098"/>
    </source>
</evidence>
<protein>
    <submittedName>
        <fullName evidence="1">Uncharacterized protein</fullName>
    </submittedName>
</protein>
<evidence type="ECO:0000313" key="1">
    <source>
        <dbReference type="EMBL" id="HCK25450.1"/>
    </source>
</evidence>
<dbReference type="EMBL" id="DPVG01000441">
    <property type="protein sequence ID" value="HCK25450.1"/>
    <property type="molecule type" value="Genomic_DNA"/>
</dbReference>
<gene>
    <name evidence="1" type="ORF">DHW31_11915</name>
</gene>
<organism evidence="1 2">
    <name type="scientific">Bacteroides graminisolvens</name>
    <dbReference type="NCBI Taxonomy" id="477666"/>
    <lineage>
        <taxon>Bacteria</taxon>
        <taxon>Pseudomonadati</taxon>
        <taxon>Bacteroidota</taxon>
        <taxon>Bacteroidia</taxon>
        <taxon>Bacteroidales</taxon>
        <taxon>Bacteroidaceae</taxon>
        <taxon>Bacteroides</taxon>
    </lineage>
</organism>
<name>A0A3D2SIW7_9BACE</name>
<dbReference type="Proteomes" id="UP000263098">
    <property type="component" value="Unassembled WGS sequence"/>
</dbReference>
<reference evidence="1 2" key="1">
    <citation type="journal article" date="2018" name="Nat. Biotechnol.">
        <title>A standardized bacterial taxonomy based on genome phylogeny substantially revises the tree of life.</title>
        <authorList>
            <person name="Parks D.H."/>
            <person name="Chuvochina M."/>
            <person name="Waite D.W."/>
            <person name="Rinke C."/>
            <person name="Skarshewski A."/>
            <person name="Chaumeil P.A."/>
            <person name="Hugenholtz P."/>
        </authorList>
    </citation>
    <scope>NUCLEOTIDE SEQUENCE [LARGE SCALE GENOMIC DNA]</scope>
    <source>
        <strain evidence="1">UBA9667</strain>
    </source>
</reference>
<proteinExistence type="predicted"/>
<sequence>MPSADTHYIQNYSWSTIVVPEKFSGYEELLPCFHWSLVFLNSTVWGQPTGGSPMQHLRLLFMCYKIA</sequence>